<evidence type="ECO:0000256" key="1">
    <source>
        <dbReference type="SAM" id="MobiDB-lite"/>
    </source>
</evidence>
<gene>
    <name evidence="2" type="primary">A05g507200.1_BraROA</name>
    <name evidence="2" type="ORF">IGI04_019782</name>
</gene>
<proteinExistence type="predicted"/>
<feature type="compositionally biased region" description="Basic and acidic residues" evidence="1">
    <location>
        <begin position="1"/>
        <end position="15"/>
    </location>
</feature>
<organism evidence="2 3">
    <name type="scientific">Brassica rapa subsp. trilocularis</name>
    <dbReference type="NCBI Taxonomy" id="1813537"/>
    <lineage>
        <taxon>Eukaryota</taxon>
        <taxon>Viridiplantae</taxon>
        <taxon>Streptophyta</taxon>
        <taxon>Embryophyta</taxon>
        <taxon>Tracheophyta</taxon>
        <taxon>Spermatophyta</taxon>
        <taxon>Magnoliopsida</taxon>
        <taxon>eudicotyledons</taxon>
        <taxon>Gunneridae</taxon>
        <taxon>Pentapetalae</taxon>
        <taxon>rosids</taxon>
        <taxon>malvids</taxon>
        <taxon>Brassicales</taxon>
        <taxon>Brassicaceae</taxon>
        <taxon>Brassiceae</taxon>
        <taxon>Brassica</taxon>
    </lineage>
</organism>
<feature type="region of interest" description="Disordered" evidence="1">
    <location>
        <begin position="1"/>
        <end position="49"/>
    </location>
</feature>
<dbReference type="EMBL" id="JADBGQ010000005">
    <property type="protein sequence ID" value="KAG5397968.1"/>
    <property type="molecule type" value="Genomic_DNA"/>
</dbReference>
<evidence type="ECO:0000313" key="3">
    <source>
        <dbReference type="Proteomes" id="UP000823674"/>
    </source>
</evidence>
<protein>
    <submittedName>
        <fullName evidence="2">Uncharacterized protein</fullName>
    </submittedName>
</protein>
<evidence type="ECO:0000313" key="2">
    <source>
        <dbReference type="EMBL" id="KAG5397968.1"/>
    </source>
</evidence>
<sequence length="100" mass="11430">MDFTSRERDRDESGKKFWRRVSSSCDQDSAPPPGSSSLRNSEESLYKGHAVGNSVEKVGRCRAKVPENRKKITMSVSCSMIQEPVRTWQNKMMETILVEF</sequence>
<accession>A0ABQ7MGU3</accession>
<dbReference type="Proteomes" id="UP000823674">
    <property type="component" value="Chromosome A05"/>
</dbReference>
<keyword evidence="3" id="KW-1185">Reference proteome</keyword>
<reference evidence="2 3" key="1">
    <citation type="submission" date="2021-03" db="EMBL/GenBank/DDBJ databases">
        <authorList>
            <person name="King G.J."/>
            <person name="Bancroft I."/>
            <person name="Baten A."/>
            <person name="Bloomfield J."/>
            <person name="Borpatragohain P."/>
            <person name="He Z."/>
            <person name="Irish N."/>
            <person name="Irwin J."/>
            <person name="Liu K."/>
            <person name="Mauleon R.P."/>
            <person name="Moore J."/>
            <person name="Morris R."/>
            <person name="Ostergaard L."/>
            <person name="Wang B."/>
            <person name="Wells R."/>
        </authorList>
    </citation>
    <scope>NUCLEOTIDE SEQUENCE [LARGE SCALE GENOMIC DNA]</scope>
    <source>
        <strain evidence="2">R-o-18</strain>
        <tissue evidence="2">Leaf</tissue>
    </source>
</reference>
<comment type="caution">
    <text evidence="2">The sequence shown here is derived from an EMBL/GenBank/DDBJ whole genome shotgun (WGS) entry which is preliminary data.</text>
</comment>
<name>A0ABQ7MGU3_BRACM</name>